<gene>
    <name evidence="9" type="ORF">GCM10022406_05000</name>
</gene>
<keyword evidence="4" id="KW-0808">Transferase</keyword>
<evidence type="ECO:0000313" key="10">
    <source>
        <dbReference type="Proteomes" id="UP001499909"/>
    </source>
</evidence>
<dbReference type="EMBL" id="BAABDH010000012">
    <property type="protein sequence ID" value="GAA3921868.1"/>
    <property type="molecule type" value="Genomic_DNA"/>
</dbReference>
<feature type="domain" description="PAC" evidence="8">
    <location>
        <begin position="87"/>
        <end position="140"/>
    </location>
</feature>
<dbReference type="Pfam" id="PF08447">
    <property type="entry name" value="PAS_3"/>
    <property type="match status" value="2"/>
</dbReference>
<reference evidence="10" key="1">
    <citation type="journal article" date="2019" name="Int. J. Syst. Evol. Microbiol.">
        <title>The Global Catalogue of Microorganisms (GCM) 10K type strain sequencing project: providing services to taxonomists for standard genome sequencing and annotation.</title>
        <authorList>
            <consortium name="The Broad Institute Genomics Platform"/>
            <consortium name="The Broad Institute Genome Sequencing Center for Infectious Disease"/>
            <person name="Wu L."/>
            <person name="Ma J."/>
        </authorList>
    </citation>
    <scope>NUCLEOTIDE SEQUENCE [LARGE SCALE GENOMIC DNA]</scope>
    <source>
        <strain evidence="10">JCM 17214</strain>
    </source>
</reference>
<evidence type="ECO:0000256" key="4">
    <source>
        <dbReference type="ARBA" id="ARBA00022679"/>
    </source>
</evidence>
<feature type="coiled-coil region" evidence="6">
    <location>
        <begin position="261"/>
        <end position="306"/>
    </location>
</feature>
<evidence type="ECO:0000313" key="9">
    <source>
        <dbReference type="EMBL" id="GAA3921868.1"/>
    </source>
</evidence>
<dbReference type="InterPro" id="IPR000014">
    <property type="entry name" value="PAS"/>
</dbReference>
<dbReference type="PROSITE" id="PS50112">
    <property type="entry name" value="PAS"/>
    <property type="match status" value="1"/>
</dbReference>
<dbReference type="Gene3D" id="2.10.70.100">
    <property type="match status" value="1"/>
</dbReference>
<organism evidence="9 10">
    <name type="scientific">Hymenobacter algoricola</name>
    <dbReference type="NCBI Taxonomy" id="486267"/>
    <lineage>
        <taxon>Bacteria</taxon>
        <taxon>Pseudomonadati</taxon>
        <taxon>Bacteroidota</taxon>
        <taxon>Cytophagia</taxon>
        <taxon>Cytophagales</taxon>
        <taxon>Hymenobacteraceae</taxon>
        <taxon>Hymenobacter</taxon>
    </lineage>
</organism>
<evidence type="ECO:0000256" key="3">
    <source>
        <dbReference type="ARBA" id="ARBA00022553"/>
    </source>
</evidence>
<dbReference type="Proteomes" id="UP001499909">
    <property type="component" value="Unassembled WGS sequence"/>
</dbReference>
<feature type="domain" description="PAS" evidence="7">
    <location>
        <begin position="141"/>
        <end position="211"/>
    </location>
</feature>
<dbReference type="InterPro" id="IPR035965">
    <property type="entry name" value="PAS-like_dom_sf"/>
</dbReference>
<dbReference type="RefSeq" id="WP_345109613.1">
    <property type="nucleotide sequence ID" value="NZ_BAABDH010000012.1"/>
</dbReference>
<dbReference type="PROSITE" id="PS50113">
    <property type="entry name" value="PAC"/>
    <property type="match status" value="2"/>
</dbReference>
<dbReference type="PANTHER" id="PTHR43304">
    <property type="entry name" value="PHYTOCHROME-LIKE PROTEIN CPH1"/>
    <property type="match status" value="1"/>
</dbReference>
<dbReference type="InterPro" id="IPR013655">
    <property type="entry name" value="PAS_fold_3"/>
</dbReference>
<dbReference type="SMART" id="SM00086">
    <property type="entry name" value="PAC"/>
    <property type="match status" value="2"/>
</dbReference>
<evidence type="ECO:0000259" key="7">
    <source>
        <dbReference type="PROSITE" id="PS50112"/>
    </source>
</evidence>
<proteinExistence type="predicted"/>
<dbReference type="InterPro" id="IPR052162">
    <property type="entry name" value="Sensor_kinase/Photoreceptor"/>
</dbReference>
<keyword evidence="3" id="KW-0597">Phosphoprotein</keyword>
<evidence type="ECO:0000256" key="5">
    <source>
        <dbReference type="ARBA" id="ARBA00022777"/>
    </source>
</evidence>
<dbReference type="CDD" id="cd00130">
    <property type="entry name" value="PAS"/>
    <property type="match status" value="2"/>
</dbReference>
<comment type="caution">
    <text evidence="9">The sequence shown here is derived from an EMBL/GenBank/DDBJ whole genome shotgun (WGS) entry which is preliminary data.</text>
</comment>
<keyword evidence="5" id="KW-0418">Kinase</keyword>
<evidence type="ECO:0000259" key="8">
    <source>
        <dbReference type="PROSITE" id="PS50113"/>
    </source>
</evidence>
<evidence type="ECO:0000256" key="6">
    <source>
        <dbReference type="SAM" id="Coils"/>
    </source>
</evidence>
<sequence length="310" mass="35597">MTPPSASAFLTPERIEAALDAAGVGVWEMELPSRSFTCSTRCKSLFNLLPDADVVFESLLAATHPQDRQRLQQEVENALDPHGNGRFALEHRVVLPNGPLRWVLSTGLAIFDEQRTRVLRFQGITKDISETYTRQHASQQQSAEFEFLAESVSEILWIAQADGAVTYFNQRWMQYTGLTLPQSLAWGWEAVIHPQDLARCLERWTIALQSGNKYEVEYRFRCSDGTYRWFIGRALPLRDEAGSILKWFGTCTDIHEQKQTEAMLRSREKELEQAYQDLEAKVTFRTLALEEQVRSQQRRIAELQQQADAR</sequence>
<dbReference type="SUPFAM" id="SSF55785">
    <property type="entry name" value="PYP-like sensor domain (PAS domain)"/>
    <property type="match status" value="2"/>
</dbReference>
<name>A0ABP7MF77_9BACT</name>
<dbReference type="Gene3D" id="3.30.450.20">
    <property type="entry name" value="PAS domain"/>
    <property type="match status" value="2"/>
</dbReference>
<accession>A0ABP7MF77</accession>
<dbReference type="SMART" id="SM00091">
    <property type="entry name" value="PAS"/>
    <property type="match status" value="2"/>
</dbReference>
<evidence type="ECO:0000256" key="2">
    <source>
        <dbReference type="ARBA" id="ARBA00012438"/>
    </source>
</evidence>
<dbReference type="PANTHER" id="PTHR43304:SF1">
    <property type="entry name" value="PAC DOMAIN-CONTAINING PROTEIN"/>
    <property type="match status" value="1"/>
</dbReference>
<dbReference type="InterPro" id="IPR001610">
    <property type="entry name" value="PAC"/>
</dbReference>
<dbReference type="InterPro" id="IPR000700">
    <property type="entry name" value="PAS-assoc_C"/>
</dbReference>
<protein>
    <recommendedName>
        <fullName evidence="2">histidine kinase</fullName>
        <ecNumber evidence="2">2.7.13.3</ecNumber>
    </recommendedName>
</protein>
<dbReference type="NCBIfam" id="TIGR00229">
    <property type="entry name" value="sensory_box"/>
    <property type="match status" value="1"/>
</dbReference>
<keyword evidence="10" id="KW-1185">Reference proteome</keyword>
<evidence type="ECO:0000256" key="1">
    <source>
        <dbReference type="ARBA" id="ARBA00000085"/>
    </source>
</evidence>
<comment type="catalytic activity">
    <reaction evidence="1">
        <text>ATP + protein L-histidine = ADP + protein N-phospho-L-histidine.</text>
        <dbReference type="EC" id="2.7.13.3"/>
    </reaction>
</comment>
<feature type="domain" description="PAC" evidence="8">
    <location>
        <begin position="214"/>
        <end position="266"/>
    </location>
</feature>
<keyword evidence="6" id="KW-0175">Coiled coil</keyword>
<dbReference type="EC" id="2.7.13.3" evidence="2"/>